<geneLocation type="plasmid" evidence="1">
    <name>pAsa4b</name>
</geneLocation>
<keyword evidence="1" id="KW-0378">Hydrolase</keyword>
<name>A0A189PG29_AERSS</name>
<dbReference type="OMA" id="MVKCCML"/>
<dbReference type="Gene3D" id="3.40.50.150">
    <property type="entry name" value="Vaccinia Virus protein VP39"/>
    <property type="match status" value="1"/>
</dbReference>
<dbReference type="PATRIC" id="fig|29491.15.peg.101"/>
<accession>A0A189PG29</accession>
<reference evidence="1" key="1">
    <citation type="submission" date="2015-06" db="EMBL/GenBank/DDBJ databases">
        <title>Antimicrobial resistance-carrying plasmid pAsa4 variants found in Aeromonas salmonicida subsp. salmonicida: general architecture, construction blocks and gene elimination.</title>
        <authorList>
            <person name="Tanaka K.H."/>
            <person name="Vincent A.T."/>
            <person name="Trudel M.V."/>
            <person name="Paquet V.E."/>
            <person name="Frenette M."/>
            <person name="Charette S.J."/>
        </authorList>
    </citation>
    <scope>NUCLEOTIDE SEQUENCE</scope>
    <source>
        <strain evidence="1">01-B522</strain>
        <strain evidence="2">JF2267</strain>
        <plasmid evidence="1">pAsa4b</plasmid>
        <plasmid evidence="2">pAsa4c</plasmid>
    </source>
</reference>
<keyword evidence="1" id="KW-0614">Plasmid</keyword>
<keyword evidence="1" id="KW-0540">Nuclease</keyword>
<dbReference type="EMBL" id="KT033469">
    <property type="protein sequence ID" value="ALL42150.1"/>
    <property type="molecule type" value="Genomic_DNA"/>
</dbReference>
<geneLocation type="plasmid" evidence="2">
    <name>pAsa4c</name>
</geneLocation>
<evidence type="ECO:0000313" key="1">
    <source>
        <dbReference type="EMBL" id="ALL42150.1"/>
    </source>
</evidence>
<dbReference type="GO" id="GO:0004519">
    <property type="term" value="F:endonuclease activity"/>
    <property type="evidence" value="ECO:0007669"/>
    <property type="project" value="UniProtKB-KW"/>
</dbReference>
<protein>
    <submittedName>
        <fullName evidence="1">Type I restriction endonuclease subunit M</fullName>
    </submittedName>
</protein>
<dbReference type="InterPro" id="IPR029063">
    <property type="entry name" value="SAM-dependent_MTases_sf"/>
</dbReference>
<dbReference type="AlphaFoldDB" id="A0A189PG29"/>
<organism evidence="1">
    <name type="scientific">Aeromonas salmonicida subsp. salmonicida</name>
    <dbReference type="NCBI Taxonomy" id="29491"/>
    <lineage>
        <taxon>Bacteria</taxon>
        <taxon>Pseudomonadati</taxon>
        <taxon>Pseudomonadota</taxon>
        <taxon>Gammaproteobacteria</taxon>
        <taxon>Aeromonadales</taxon>
        <taxon>Aeromonadaceae</taxon>
        <taxon>Aeromonas</taxon>
    </lineage>
</organism>
<dbReference type="RefSeq" id="WP_011899287.1">
    <property type="nucleotide sequence ID" value="NZ_JBANEX010000123.1"/>
</dbReference>
<dbReference type="SUPFAM" id="SSF53335">
    <property type="entry name" value="S-adenosyl-L-methionine-dependent methyltransferases"/>
    <property type="match status" value="1"/>
</dbReference>
<keyword evidence="1" id="KW-0255">Endonuclease</keyword>
<proteinExistence type="predicted"/>
<dbReference type="EMBL" id="KT033470">
    <property type="protein sequence ID" value="ALL42323.1"/>
    <property type="molecule type" value="Genomic_DNA"/>
</dbReference>
<evidence type="ECO:0000313" key="2">
    <source>
        <dbReference type="EMBL" id="ALL42323.1"/>
    </source>
</evidence>
<sequence length="209" mass="22938">MTPQITPLANKALTLIEQARYRMGTSAFVEAFIDQWAYLQTGLYPPANTIPDELQPVAIELSHVLSAAMKQDPTSDVIGYVLSMSGFHKKGTNYFPTPPGVGRLLSQLVGSTPSADFFEPCCGSGINAIQWMEHLLESQGPEALSSASIYLEDIDRLMVKCCMLQLFHFFESRNVSPKTLSIVGIDTLSRRPTGIGYYAQQRVDTSIAA</sequence>